<dbReference type="KEGG" id="gtt:GUITHDRAFT_111150"/>
<dbReference type="PANTHER" id="PTHR46373:SF2">
    <property type="entry name" value="RWP-RK DOMAIN-CONTAINING PROTEIN"/>
    <property type="match status" value="1"/>
</dbReference>
<dbReference type="InterPro" id="IPR044607">
    <property type="entry name" value="RKD-like"/>
</dbReference>
<evidence type="ECO:0000256" key="1">
    <source>
        <dbReference type="ARBA" id="ARBA00004049"/>
    </source>
</evidence>
<dbReference type="GO" id="GO:0003700">
    <property type="term" value="F:DNA-binding transcription factor activity"/>
    <property type="evidence" value="ECO:0007669"/>
    <property type="project" value="InterPro"/>
</dbReference>
<protein>
    <recommendedName>
        <fullName evidence="7">RWP-RK domain-containing protein</fullName>
    </recommendedName>
</protein>
<feature type="domain" description="RWP-RK" evidence="7">
    <location>
        <begin position="2"/>
        <end position="90"/>
    </location>
</feature>
<organism evidence="8">
    <name type="scientific">Guillardia theta (strain CCMP2712)</name>
    <name type="common">Cryptophyte</name>
    <dbReference type="NCBI Taxonomy" id="905079"/>
    <lineage>
        <taxon>Eukaryota</taxon>
        <taxon>Cryptophyceae</taxon>
        <taxon>Pyrenomonadales</taxon>
        <taxon>Geminigeraceae</taxon>
        <taxon>Guillardia</taxon>
    </lineage>
</organism>
<evidence type="ECO:0000313" key="8">
    <source>
        <dbReference type="EMBL" id="EKX42781.1"/>
    </source>
</evidence>
<dbReference type="GeneID" id="17299485"/>
<evidence type="ECO:0000256" key="4">
    <source>
        <dbReference type="ARBA" id="ARBA00023125"/>
    </source>
</evidence>
<dbReference type="HOGENOM" id="CLU_092984_0_2_1"/>
<dbReference type="PROSITE" id="PS51519">
    <property type="entry name" value="RWP_RK"/>
    <property type="match status" value="1"/>
</dbReference>
<dbReference type="Proteomes" id="UP000011087">
    <property type="component" value="Unassembled WGS sequence"/>
</dbReference>
<keyword evidence="3" id="KW-0175">Coiled coil</keyword>
<evidence type="ECO:0000256" key="5">
    <source>
        <dbReference type="ARBA" id="ARBA00023163"/>
    </source>
</evidence>
<evidence type="ECO:0000313" key="10">
    <source>
        <dbReference type="Proteomes" id="UP000011087"/>
    </source>
</evidence>
<comment type="function">
    <text evidence="1">Putative transcription factor.</text>
</comment>
<evidence type="ECO:0000256" key="2">
    <source>
        <dbReference type="ARBA" id="ARBA00023015"/>
    </source>
</evidence>
<dbReference type="EnsemblProtists" id="EKX42781">
    <property type="protein sequence ID" value="EKX42781"/>
    <property type="gene ID" value="GUITHDRAFT_111150"/>
</dbReference>
<keyword evidence="4" id="KW-0238">DNA-binding</keyword>
<keyword evidence="2" id="KW-0805">Transcription regulation</keyword>
<dbReference type="AlphaFoldDB" id="L1J2R1"/>
<accession>L1J2R1</accession>
<gene>
    <name evidence="8" type="ORF">GUITHDRAFT_111150</name>
</gene>
<evidence type="ECO:0000256" key="3">
    <source>
        <dbReference type="ARBA" id="ARBA00023054"/>
    </source>
</evidence>
<reference evidence="9" key="3">
    <citation type="submission" date="2016-03" db="UniProtKB">
        <authorList>
            <consortium name="EnsemblProtists"/>
        </authorList>
    </citation>
    <scope>IDENTIFICATION</scope>
</reference>
<reference evidence="8 10" key="1">
    <citation type="journal article" date="2012" name="Nature">
        <title>Algal genomes reveal evolutionary mosaicism and the fate of nucleomorphs.</title>
        <authorList>
            <consortium name="DOE Joint Genome Institute"/>
            <person name="Curtis B.A."/>
            <person name="Tanifuji G."/>
            <person name="Burki F."/>
            <person name="Gruber A."/>
            <person name="Irimia M."/>
            <person name="Maruyama S."/>
            <person name="Arias M.C."/>
            <person name="Ball S.G."/>
            <person name="Gile G.H."/>
            <person name="Hirakawa Y."/>
            <person name="Hopkins J.F."/>
            <person name="Kuo A."/>
            <person name="Rensing S.A."/>
            <person name="Schmutz J."/>
            <person name="Symeonidi A."/>
            <person name="Elias M."/>
            <person name="Eveleigh R.J."/>
            <person name="Herman E.K."/>
            <person name="Klute M.J."/>
            <person name="Nakayama T."/>
            <person name="Obornik M."/>
            <person name="Reyes-Prieto A."/>
            <person name="Armbrust E.V."/>
            <person name="Aves S.J."/>
            <person name="Beiko R.G."/>
            <person name="Coutinho P."/>
            <person name="Dacks J.B."/>
            <person name="Durnford D.G."/>
            <person name="Fast N.M."/>
            <person name="Green B.R."/>
            <person name="Grisdale C.J."/>
            <person name="Hempel F."/>
            <person name="Henrissat B."/>
            <person name="Hoppner M.P."/>
            <person name="Ishida K."/>
            <person name="Kim E."/>
            <person name="Koreny L."/>
            <person name="Kroth P.G."/>
            <person name="Liu Y."/>
            <person name="Malik S.B."/>
            <person name="Maier U.G."/>
            <person name="McRose D."/>
            <person name="Mock T."/>
            <person name="Neilson J.A."/>
            <person name="Onodera N.T."/>
            <person name="Poole A.M."/>
            <person name="Pritham E.J."/>
            <person name="Richards T.A."/>
            <person name="Rocap G."/>
            <person name="Roy S.W."/>
            <person name="Sarai C."/>
            <person name="Schaack S."/>
            <person name="Shirato S."/>
            <person name="Slamovits C.H."/>
            <person name="Spencer D.F."/>
            <person name="Suzuki S."/>
            <person name="Worden A.Z."/>
            <person name="Zauner S."/>
            <person name="Barry K."/>
            <person name="Bell C."/>
            <person name="Bharti A.K."/>
            <person name="Crow J.A."/>
            <person name="Grimwood J."/>
            <person name="Kramer R."/>
            <person name="Lindquist E."/>
            <person name="Lucas S."/>
            <person name="Salamov A."/>
            <person name="McFadden G.I."/>
            <person name="Lane C.E."/>
            <person name="Keeling P.J."/>
            <person name="Gray M.W."/>
            <person name="Grigoriev I.V."/>
            <person name="Archibald J.M."/>
        </authorList>
    </citation>
    <scope>NUCLEOTIDE SEQUENCE</scope>
    <source>
        <strain evidence="8 10">CCMP2712</strain>
    </source>
</reference>
<dbReference type="InterPro" id="IPR003035">
    <property type="entry name" value="RWP-RK_dom"/>
</dbReference>
<keyword evidence="5" id="KW-0804">Transcription</keyword>
<dbReference type="PaxDb" id="55529-EKX42781"/>
<proteinExistence type="predicted"/>
<evidence type="ECO:0000313" key="9">
    <source>
        <dbReference type="EnsemblProtists" id="EKX42781"/>
    </source>
</evidence>
<dbReference type="Pfam" id="PF02042">
    <property type="entry name" value="RWP-RK"/>
    <property type="match status" value="1"/>
</dbReference>
<evidence type="ECO:0000256" key="6">
    <source>
        <dbReference type="ARBA" id="ARBA00023242"/>
    </source>
</evidence>
<dbReference type="GO" id="GO:0003677">
    <property type="term" value="F:DNA binding"/>
    <property type="evidence" value="ECO:0007669"/>
    <property type="project" value="UniProtKB-KW"/>
</dbReference>
<name>L1J2R1_GUITC</name>
<sequence length="221" mass="24708">MASVSIAPRPRPGSSAPSHVSLSLQALSPLFHTPQDQAAHVLGISLTSLKSACRRLGISRWPYKRGQRSTRRADREHEAQQSVADADAEWIKAFMSASRFHGLPVCPEQSNIDQAEDILYHEHTCEALMGDVIDQRFMHGHIACSQEGMGCLEHMWSSANGNIESYPCKVEVADEAVIKEENVLMTLDEKEDSVLSEDDIWLRWFQPVEDDDIARRSLALV</sequence>
<dbReference type="RefSeq" id="XP_005829761.1">
    <property type="nucleotide sequence ID" value="XM_005829704.1"/>
</dbReference>
<dbReference type="EMBL" id="JH993014">
    <property type="protein sequence ID" value="EKX42781.1"/>
    <property type="molecule type" value="Genomic_DNA"/>
</dbReference>
<keyword evidence="6" id="KW-0539">Nucleus</keyword>
<dbReference type="OrthoDB" id="1747617at2759"/>
<evidence type="ECO:0000259" key="7">
    <source>
        <dbReference type="PROSITE" id="PS51519"/>
    </source>
</evidence>
<dbReference type="PANTHER" id="PTHR46373">
    <property type="entry name" value="PROTEIN RKD4"/>
    <property type="match status" value="1"/>
</dbReference>
<reference evidence="10" key="2">
    <citation type="submission" date="2012-11" db="EMBL/GenBank/DDBJ databases">
        <authorList>
            <person name="Kuo A."/>
            <person name="Curtis B.A."/>
            <person name="Tanifuji G."/>
            <person name="Burki F."/>
            <person name="Gruber A."/>
            <person name="Irimia M."/>
            <person name="Maruyama S."/>
            <person name="Arias M.C."/>
            <person name="Ball S.G."/>
            <person name="Gile G.H."/>
            <person name="Hirakawa Y."/>
            <person name="Hopkins J.F."/>
            <person name="Rensing S.A."/>
            <person name="Schmutz J."/>
            <person name="Symeonidi A."/>
            <person name="Elias M."/>
            <person name="Eveleigh R.J."/>
            <person name="Herman E.K."/>
            <person name="Klute M.J."/>
            <person name="Nakayama T."/>
            <person name="Obornik M."/>
            <person name="Reyes-Prieto A."/>
            <person name="Armbrust E.V."/>
            <person name="Aves S.J."/>
            <person name="Beiko R.G."/>
            <person name="Coutinho P."/>
            <person name="Dacks J.B."/>
            <person name="Durnford D.G."/>
            <person name="Fast N.M."/>
            <person name="Green B.R."/>
            <person name="Grisdale C."/>
            <person name="Hempe F."/>
            <person name="Henrissat B."/>
            <person name="Hoppner M.P."/>
            <person name="Ishida K.-I."/>
            <person name="Kim E."/>
            <person name="Koreny L."/>
            <person name="Kroth P.G."/>
            <person name="Liu Y."/>
            <person name="Malik S.-B."/>
            <person name="Maier U.G."/>
            <person name="McRose D."/>
            <person name="Mock T."/>
            <person name="Neilson J.A."/>
            <person name="Onodera N.T."/>
            <person name="Poole A.M."/>
            <person name="Pritham E.J."/>
            <person name="Richards T.A."/>
            <person name="Rocap G."/>
            <person name="Roy S.W."/>
            <person name="Sarai C."/>
            <person name="Schaack S."/>
            <person name="Shirato S."/>
            <person name="Slamovits C.H."/>
            <person name="Spencer D.F."/>
            <person name="Suzuki S."/>
            <person name="Worden A.Z."/>
            <person name="Zauner S."/>
            <person name="Barry K."/>
            <person name="Bell C."/>
            <person name="Bharti A.K."/>
            <person name="Crow J.A."/>
            <person name="Grimwood J."/>
            <person name="Kramer R."/>
            <person name="Lindquist E."/>
            <person name="Lucas S."/>
            <person name="Salamov A."/>
            <person name="McFadden G.I."/>
            <person name="Lane C.E."/>
            <person name="Keeling P.J."/>
            <person name="Gray M.W."/>
            <person name="Grigoriev I.V."/>
            <person name="Archibald J.M."/>
        </authorList>
    </citation>
    <scope>NUCLEOTIDE SEQUENCE</scope>
    <source>
        <strain evidence="10">CCMP2712</strain>
    </source>
</reference>
<keyword evidence="10" id="KW-1185">Reference proteome</keyword>